<dbReference type="CDD" id="cd00093">
    <property type="entry name" value="HTH_XRE"/>
    <property type="match status" value="1"/>
</dbReference>
<dbReference type="InterPro" id="IPR001387">
    <property type="entry name" value="Cro/C1-type_HTH"/>
</dbReference>
<dbReference type="InterPro" id="IPR010982">
    <property type="entry name" value="Lambda_DNA-bd_dom_sf"/>
</dbReference>
<dbReference type="Proteomes" id="UP000248917">
    <property type="component" value="Unassembled WGS sequence"/>
</dbReference>
<gene>
    <name evidence="2" type="ORF">CLV31_12923</name>
</gene>
<accession>A0A326RMI1</accession>
<evidence type="ECO:0000313" key="2">
    <source>
        <dbReference type="EMBL" id="PZV76027.1"/>
    </source>
</evidence>
<feature type="domain" description="HTH cro/C1-type" evidence="1">
    <location>
        <begin position="22"/>
        <end position="76"/>
    </location>
</feature>
<dbReference type="Gene3D" id="1.10.260.40">
    <property type="entry name" value="lambda repressor-like DNA-binding domains"/>
    <property type="match status" value="1"/>
</dbReference>
<reference evidence="2 3" key="1">
    <citation type="submission" date="2018-06" db="EMBL/GenBank/DDBJ databases">
        <title>Genomic Encyclopedia of Archaeal and Bacterial Type Strains, Phase II (KMG-II): from individual species to whole genera.</title>
        <authorList>
            <person name="Goeker M."/>
        </authorList>
    </citation>
    <scope>NUCLEOTIDE SEQUENCE [LARGE SCALE GENOMIC DNA]</scope>
    <source>
        <strain evidence="2 3">T4</strain>
    </source>
</reference>
<protein>
    <recommendedName>
        <fullName evidence="1">HTH cro/C1-type domain-containing protein</fullName>
    </recommendedName>
</protein>
<dbReference type="SUPFAM" id="SSF47413">
    <property type="entry name" value="lambda repressor-like DNA-binding domains"/>
    <property type="match status" value="1"/>
</dbReference>
<dbReference type="AlphaFoldDB" id="A0A326RMI1"/>
<dbReference type="SMART" id="SM00530">
    <property type="entry name" value="HTH_XRE"/>
    <property type="match status" value="1"/>
</dbReference>
<dbReference type="GO" id="GO:0003677">
    <property type="term" value="F:DNA binding"/>
    <property type="evidence" value="ECO:0007669"/>
    <property type="project" value="InterPro"/>
</dbReference>
<evidence type="ECO:0000313" key="3">
    <source>
        <dbReference type="Proteomes" id="UP000248917"/>
    </source>
</evidence>
<evidence type="ECO:0000259" key="1">
    <source>
        <dbReference type="PROSITE" id="PS50943"/>
    </source>
</evidence>
<comment type="caution">
    <text evidence="2">The sequence shown here is derived from an EMBL/GenBank/DDBJ whole genome shotgun (WGS) entry which is preliminary data.</text>
</comment>
<dbReference type="PROSITE" id="PS50943">
    <property type="entry name" value="HTH_CROC1"/>
    <property type="match status" value="1"/>
</dbReference>
<name>A0A326RMI1_9BACT</name>
<proteinExistence type="predicted"/>
<sequence>MIDLLIMSKLDTKRANTLSNNIQLLMEKSDLTIEGMAEFVSISKATVNRALLRLSNISPSIVLEIADSFGLTSNELTDKPLKMTDHISSLDKLLIFKEKNKSNFSLFKSESEKHNAQLFVKSQLLEDDYFKSERRMKEIIERIRQSPKFQSKFTKSALEQSVKRILLEEEFFIVPRKSPNGKVFYYKVIA</sequence>
<organism evidence="2 3">
    <name type="scientific">Algoriphagus aquaeductus</name>
    <dbReference type="NCBI Taxonomy" id="475299"/>
    <lineage>
        <taxon>Bacteria</taxon>
        <taxon>Pseudomonadati</taxon>
        <taxon>Bacteroidota</taxon>
        <taxon>Cytophagia</taxon>
        <taxon>Cytophagales</taxon>
        <taxon>Cyclobacteriaceae</taxon>
        <taxon>Algoriphagus</taxon>
    </lineage>
</organism>
<dbReference type="EMBL" id="QKTX01000029">
    <property type="protein sequence ID" value="PZV76027.1"/>
    <property type="molecule type" value="Genomic_DNA"/>
</dbReference>
<keyword evidence="3" id="KW-1185">Reference proteome</keyword>